<dbReference type="InterPro" id="IPR046755">
    <property type="entry name" value="VAS1_LD"/>
</dbReference>
<sequence length="417" mass="46718">LKKESFSLKMASARVLACVIFSLFNLVCGNVPVLLWESSKSDRVNSFPALHRISSEDFQQYVLKKVHGEQPVPLIAVFSEESLSMEDYSWKDSQGQGYFPQLKYITENAANMEFLPSVQDPIDATKQLSEFGYSLQYVDSDKSVGLPDGCGKVLIVKLQEAEADEDRPELLRRHDVKIAEIYSKLLSKCSHVIGFLSGQQSSWVEPEEVSRMKRNTDENGTTTSYTLYQDQKGSSLFYSTSAPTLVYDGKEVPLGNSTVVTGDNSKAFDIKLNVKYNPDCRMVFNFDNKTSGYWYLRTIDVQFGSNPPISLKTPLEIVAPLDMSFHSGSKVVFRNGSTTLTFSDFQVQPFFLSIGSRSFGDAVDSVEFFTPAIWSGIFVTFLLGIIFTWGMTMIMDIRTMDQFDDPKGKTITVSATD</sequence>
<dbReference type="GO" id="GO:0001671">
    <property type="term" value="F:ATPase activator activity"/>
    <property type="evidence" value="ECO:0007669"/>
    <property type="project" value="TreeGrafter"/>
</dbReference>
<feature type="transmembrane region" description="Helical" evidence="6">
    <location>
        <begin position="372"/>
        <end position="392"/>
    </location>
</feature>
<evidence type="ECO:0000256" key="1">
    <source>
        <dbReference type="ARBA" id="ARBA00004167"/>
    </source>
</evidence>
<dbReference type="Pfam" id="PF20520">
    <property type="entry name" value="Ac45-VOA1_TM"/>
    <property type="match status" value="1"/>
</dbReference>
<organism evidence="9">
    <name type="scientific">Graphocephala atropunctata</name>
    <dbReference type="NCBI Taxonomy" id="36148"/>
    <lineage>
        <taxon>Eukaryota</taxon>
        <taxon>Metazoa</taxon>
        <taxon>Ecdysozoa</taxon>
        <taxon>Arthropoda</taxon>
        <taxon>Hexapoda</taxon>
        <taxon>Insecta</taxon>
        <taxon>Pterygota</taxon>
        <taxon>Neoptera</taxon>
        <taxon>Paraneoptera</taxon>
        <taxon>Hemiptera</taxon>
        <taxon>Auchenorrhyncha</taxon>
        <taxon>Membracoidea</taxon>
        <taxon>Cicadellidae</taxon>
        <taxon>Cicadellinae</taxon>
        <taxon>Cicadellini</taxon>
        <taxon>Graphocephala</taxon>
    </lineage>
</organism>
<accession>A0A1B6MNA2</accession>
<dbReference type="Pfam" id="PF05827">
    <property type="entry name" value="VAS1_LD"/>
    <property type="match status" value="1"/>
</dbReference>
<comment type="similarity">
    <text evidence="2">Belongs to the vacuolar ATPase subunit S1 family.</text>
</comment>
<dbReference type="PANTHER" id="PTHR12471">
    <property type="entry name" value="VACUOLAR ATP SYNTHASE SUBUNIT S1"/>
    <property type="match status" value="1"/>
</dbReference>
<gene>
    <name evidence="9" type="ORF">g.26198</name>
</gene>
<protein>
    <recommendedName>
        <fullName evidence="10">Vacuolar ATP synthase subunit S1</fullName>
    </recommendedName>
</protein>
<evidence type="ECO:0000256" key="2">
    <source>
        <dbReference type="ARBA" id="ARBA00009037"/>
    </source>
</evidence>
<comment type="subcellular location">
    <subcellularLocation>
        <location evidence="1">Membrane</location>
        <topology evidence="1">Single-pass membrane protein</topology>
    </subcellularLocation>
</comment>
<evidence type="ECO:0000313" key="9">
    <source>
        <dbReference type="EMBL" id="JAT37437.1"/>
    </source>
</evidence>
<feature type="domain" description="V-type proton ATPase subunit S1 luminal" evidence="7">
    <location>
        <begin position="256"/>
        <end position="350"/>
    </location>
</feature>
<dbReference type="InterPro" id="IPR008388">
    <property type="entry name" value="Ac45_acc_su"/>
</dbReference>
<keyword evidence="5 6" id="KW-0472">Membrane</keyword>
<keyword evidence="3 6" id="KW-0812">Transmembrane</keyword>
<dbReference type="GO" id="GO:0033176">
    <property type="term" value="C:proton-transporting V-type ATPase complex"/>
    <property type="evidence" value="ECO:0007669"/>
    <property type="project" value="TreeGrafter"/>
</dbReference>
<evidence type="ECO:0000259" key="7">
    <source>
        <dbReference type="Pfam" id="PF05827"/>
    </source>
</evidence>
<dbReference type="GO" id="GO:0030641">
    <property type="term" value="P:regulation of cellular pH"/>
    <property type="evidence" value="ECO:0007669"/>
    <property type="project" value="TreeGrafter"/>
</dbReference>
<evidence type="ECO:0000259" key="8">
    <source>
        <dbReference type="Pfam" id="PF20520"/>
    </source>
</evidence>
<evidence type="ECO:0008006" key="10">
    <source>
        <dbReference type="Google" id="ProtNLM"/>
    </source>
</evidence>
<dbReference type="EMBL" id="GEBQ01002540">
    <property type="protein sequence ID" value="JAT37437.1"/>
    <property type="molecule type" value="Transcribed_RNA"/>
</dbReference>
<feature type="domain" description="V-type proton ATPase subunit S1/VOA1 transmembrane" evidence="8">
    <location>
        <begin position="368"/>
        <end position="405"/>
    </location>
</feature>
<dbReference type="Gene3D" id="2.40.160.110">
    <property type="match status" value="1"/>
</dbReference>
<name>A0A1B6MNA2_9HEMI</name>
<dbReference type="InterPro" id="IPR046756">
    <property type="entry name" value="VAS1/VOA1_TM"/>
</dbReference>
<evidence type="ECO:0000256" key="4">
    <source>
        <dbReference type="ARBA" id="ARBA00022989"/>
    </source>
</evidence>
<reference evidence="9" key="1">
    <citation type="submission" date="2015-11" db="EMBL/GenBank/DDBJ databases">
        <title>De novo transcriptome assembly of four potential Pierce s Disease insect vectors from Arizona vineyards.</title>
        <authorList>
            <person name="Tassone E.E."/>
        </authorList>
    </citation>
    <scope>NUCLEOTIDE SEQUENCE</scope>
</reference>
<dbReference type="AlphaFoldDB" id="A0A1B6MNA2"/>
<dbReference type="PANTHER" id="PTHR12471:SF7">
    <property type="entry name" value="V-TYPE PROTON ATPASE SUBUNIT S1"/>
    <property type="match status" value="1"/>
</dbReference>
<evidence type="ECO:0000256" key="5">
    <source>
        <dbReference type="ARBA" id="ARBA00023136"/>
    </source>
</evidence>
<keyword evidence="4 6" id="KW-1133">Transmembrane helix</keyword>
<feature type="non-terminal residue" evidence="9">
    <location>
        <position position="1"/>
    </location>
</feature>
<evidence type="ECO:0000256" key="3">
    <source>
        <dbReference type="ARBA" id="ARBA00022692"/>
    </source>
</evidence>
<proteinExistence type="inferred from homology"/>
<evidence type="ECO:0000256" key="6">
    <source>
        <dbReference type="SAM" id="Phobius"/>
    </source>
</evidence>